<name>A0A3M7TUL0_9BACI</name>
<accession>A0A3M7TUL0</accession>
<organism evidence="1 2">
    <name type="scientific">Alteribacter keqinensis</name>
    <dbReference type="NCBI Taxonomy" id="2483800"/>
    <lineage>
        <taxon>Bacteria</taxon>
        <taxon>Bacillati</taxon>
        <taxon>Bacillota</taxon>
        <taxon>Bacilli</taxon>
        <taxon>Bacillales</taxon>
        <taxon>Bacillaceae</taxon>
        <taxon>Alteribacter</taxon>
    </lineage>
</organism>
<dbReference type="EMBL" id="RHIB01000001">
    <property type="protein sequence ID" value="RNA69330.1"/>
    <property type="molecule type" value="Genomic_DNA"/>
</dbReference>
<keyword evidence="2" id="KW-1185">Reference proteome</keyword>
<evidence type="ECO:0000313" key="1">
    <source>
        <dbReference type="EMBL" id="RNA69330.1"/>
    </source>
</evidence>
<comment type="caution">
    <text evidence="1">The sequence shown here is derived from an EMBL/GenBank/DDBJ whole genome shotgun (WGS) entry which is preliminary data.</text>
</comment>
<proteinExistence type="predicted"/>
<sequence length="97" mass="11023">MPRARLQLIVERSSRWIFSSCLPAGVSGYEPSYRTINRFRVDPEAKELLHQCFVQPFFTSLKTVLSQPPRSSSSVHFISVKLKRGYAGICVIFTMGI</sequence>
<reference evidence="1 2" key="1">
    <citation type="submission" date="2018-10" db="EMBL/GenBank/DDBJ databases">
        <title>Bacillus Keqinensis sp. nov., a moderately halophilic bacterium isolated from a saline-alkaline lake.</title>
        <authorList>
            <person name="Wang H."/>
        </authorList>
    </citation>
    <scope>NUCLEOTIDE SEQUENCE [LARGE SCALE GENOMIC DNA]</scope>
    <source>
        <strain evidence="1 2">KQ-3</strain>
    </source>
</reference>
<gene>
    <name evidence="1" type="ORF">EBO34_05140</name>
</gene>
<evidence type="ECO:0000313" key="2">
    <source>
        <dbReference type="Proteomes" id="UP000278746"/>
    </source>
</evidence>
<protein>
    <submittedName>
        <fullName evidence="1">Uncharacterized protein</fullName>
    </submittedName>
</protein>
<dbReference type="AlphaFoldDB" id="A0A3M7TUL0"/>
<dbReference type="Proteomes" id="UP000278746">
    <property type="component" value="Unassembled WGS sequence"/>
</dbReference>